<accession>A0ABQ9II44</accession>
<dbReference type="Gene3D" id="1.10.287.10">
    <property type="entry name" value="S15/NS1, RNA-binding"/>
    <property type="match status" value="5"/>
</dbReference>
<dbReference type="CDD" id="cd00936">
    <property type="entry name" value="WEPRS_RNA"/>
    <property type="match status" value="2"/>
</dbReference>
<feature type="domain" description="WHEP-TRS" evidence="7">
    <location>
        <begin position="167"/>
        <end position="223"/>
    </location>
</feature>
<evidence type="ECO:0000259" key="7">
    <source>
        <dbReference type="PROSITE" id="PS51185"/>
    </source>
</evidence>
<keyword evidence="1" id="KW-0436">Ligase</keyword>
<keyword evidence="2" id="KW-0547">Nucleotide-binding</keyword>
<feature type="domain" description="WHEP-TRS" evidence="7">
    <location>
        <begin position="238"/>
        <end position="294"/>
    </location>
</feature>
<evidence type="ECO:0000256" key="5">
    <source>
        <dbReference type="ARBA" id="ARBA00023146"/>
    </source>
</evidence>
<reference evidence="8 9" key="1">
    <citation type="submission" date="2023-02" db="EMBL/GenBank/DDBJ databases">
        <title>LHISI_Scaffold_Assembly.</title>
        <authorList>
            <person name="Stuart O.P."/>
            <person name="Cleave R."/>
            <person name="Magrath M.J.L."/>
            <person name="Mikheyev A.S."/>
        </authorList>
    </citation>
    <scope>NUCLEOTIDE SEQUENCE [LARGE SCALE GENOMIC DNA]</scope>
    <source>
        <strain evidence="8">Daus_M_001</strain>
        <tissue evidence="8">Leg muscle</tissue>
    </source>
</reference>
<evidence type="ECO:0000256" key="3">
    <source>
        <dbReference type="ARBA" id="ARBA00022840"/>
    </source>
</evidence>
<dbReference type="EMBL" id="JARBHB010000001">
    <property type="protein sequence ID" value="KAJ8896368.1"/>
    <property type="molecule type" value="Genomic_DNA"/>
</dbReference>
<organism evidence="8 9">
    <name type="scientific">Dryococelus australis</name>
    <dbReference type="NCBI Taxonomy" id="614101"/>
    <lineage>
        <taxon>Eukaryota</taxon>
        <taxon>Metazoa</taxon>
        <taxon>Ecdysozoa</taxon>
        <taxon>Arthropoda</taxon>
        <taxon>Hexapoda</taxon>
        <taxon>Insecta</taxon>
        <taxon>Pterygota</taxon>
        <taxon>Neoptera</taxon>
        <taxon>Polyneoptera</taxon>
        <taxon>Phasmatodea</taxon>
        <taxon>Verophasmatodea</taxon>
        <taxon>Anareolatae</taxon>
        <taxon>Phasmatidae</taxon>
        <taxon>Eurycanthinae</taxon>
        <taxon>Dryococelus</taxon>
    </lineage>
</organism>
<dbReference type="InterPro" id="IPR009068">
    <property type="entry name" value="uS15_NS1_RNA-bd_sf"/>
</dbReference>
<gene>
    <name evidence="8" type="ORF">PR048_001712</name>
</gene>
<evidence type="ECO:0000313" key="8">
    <source>
        <dbReference type="EMBL" id="KAJ8896368.1"/>
    </source>
</evidence>
<keyword evidence="9" id="KW-1185">Reference proteome</keyword>
<feature type="domain" description="WHEP-TRS" evidence="7">
    <location>
        <begin position="99"/>
        <end position="155"/>
    </location>
</feature>
<dbReference type="InterPro" id="IPR000738">
    <property type="entry name" value="WHEP-TRS_dom"/>
</dbReference>
<keyword evidence="3" id="KW-0067">ATP-binding</keyword>
<dbReference type="SUPFAM" id="SSF47060">
    <property type="entry name" value="S15/NS1 RNA-binding domain"/>
    <property type="match status" value="4"/>
</dbReference>
<dbReference type="PROSITE" id="PS51185">
    <property type="entry name" value="WHEP_TRS_2"/>
    <property type="match status" value="4"/>
</dbReference>
<dbReference type="Pfam" id="PF00458">
    <property type="entry name" value="WHEP-TRS"/>
    <property type="match status" value="4"/>
</dbReference>
<proteinExistence type="predicted"/>
<comment type="caution">
    <text evidence="8">The sequence shown here is derived from an EMBL/GenBank/DDBJ whole genome shotgun (WGS) entry which is preliminary data.</text>
</comment>
<sequence length="319" mass="34857">MFQDAIDAEVKVLLSLKGEFKAVTGQDWTLSPKQTSHGQGVDSLGVNIAQQGDRVHQLKAGKADKNVVDAEVKALLALKLEYKELTGTDWKPATTVQPSPEELDKKITDQGDKVRKLKTEKVEKNLIDEEVKVLLGLKAVYKSVTGQDWKPGVTVPKRDSGVLKKDCGENLADRVSKQADRVRKLKTEKADKNIIDSEVQILLSLKSEYKSATGEEWKAAAATVVTKAGALNVEMVNEHAALAQQVTEQGNKVRQCKSSGCDKAAIDAEVKKLLELKAEYKKVIGSDFPPGGGERQPAREKAQAAKKTPVQQPEVMYTT</sequence>
<name>A0ABQ9II44_9NEOP</name>
<feature type="region of interest" description="Disordered" evidence="6">
    <location>
        <begin position="285"/>
        <end position="319"/>
    </location>
</feature>
<dbReference type="SMART" id="SM00991">
    <property type="entry name" value="WHEP-TRS"/>
    <property type="match status" value="5"/>
</dbReference>
<keyword evidence="4" id="KW-0648">Protein biosynthesis</keyword>
<evidence type="ECO:0000256" key="2">
    <source>
        <dbReference type="ARBA" id="ARBA00022741"/>
    </source>
</evidence>
<evidence type="ECO:0000256" key="4">
    <source>
        <dbReference type="ARBA" id="ARBA00022917"/>
    </source>
</evidence>
<protein>
    <recommendedName>
        <fullName evidence="7">WHEP-TRS domain-containing protein</fullName>
    </recommendedName>
</protein>
<evidence type="ECO:0000313" key="9">
    <source>
        <dbReference type="Proteomes" id="UP001159363"/>
    </source>
</evidence>
<feature type="domain" description="WHEP-TRS" evidence="7">
    <location>
        <begin position="40"/>
        <end position="96"/>
    </location>
</feature>
<evidence type="ECO:0000256" key="6">
    <source>
        <dbReference type="SAM" id="MobiDB-lite"/>
    </source>
</evidence>
<evidence type="ECO:0000256" key="1">
    <source>
        <dbReference type="ARBA" id="ARBA00022598"/>
    </source>
</evidence>
<keyword evidence="5" id="KW-0030">Aminoacyl-tRNA synthetase</keyword>
<dbReference type="Proteomes" id="UP001159363">
    <property type="component" value="Chromosome 1"/>
</dbReference>